<evidence type="ECO:0000256" key="5">
    <source>
        <dbReference type="ARBA" id="ARBA00022989"/>
    </source>
</evidence>
<dbReference type="PROSITE" id="PS50111">
    <property type="entry name" value="CHEMOTAXIS_TRANSDUC_2"/>
    <property type="match status" value="1"/>
</dbReference>
<comment type="similarity">
    <text evidence="2 10">Belongs to the ammonia transporter channel (TC 1.A.11.2) family.</text>
</comment>
<dbReference type="PANTHER" id="PTHR11730">
    <property type="entry name" value="AMMONIUM TRANSPORTER"/>
    <property type="match status" value="1"/>
</dbReference>
<keyword evidence="16" id="KW-1185">Reference proteome</keyword>
<evidence type="ECO:0000313" key="16">
    <source>
        <dbReference type="Proteomes" id="UP000838748"/>
    </source>
</evidence>
<organism evidence="15 16">
    <name type="scientific">Vibrio marisflavi CECT 7928</name>
    <dbReference type="NCBI Taxonomy" id="634439"/>
    <lineage>
        <taxon>Bacteria</taxon>
        <taxon>Pseudomonadati</taxon>
        <taxon>Pseudomonadota</taxon>
        <taxon>Gammaproteobacteria</taxon>
        <taxon>Vibrionales</taxon>
        <taxon>Vibrionaceae</taxon>
        <taxon>Vibrio</taxon>
    </lineage>
</organism>
<feature type="domain" description="HAMP" evidence="14">
    <location>
        <begin position="442"/>
        <end position="478"/>
    </location>
</feature>
<dbReference type="PANTHER" id="PTHR11730:SF6">
    <property type="entry name" value="AMMONIUM TRANSPORTER"/>
    <property type="match status" value="1"/>
</dbReference>
<dbReference type="InterPro" id="IPR004089">
    <property type="entry name" value="MCPsignal_dom"/>
</dbReference>
<dbReference type="InterPro" id="IPR018047">
    <property type="entry name" value="Ammonium_transpt_CS"/>
</dbReference>
<evidence type="ECO:0000256" key="9">
    <source>
        <dbReference type="PROSITE-ProRule" id="PRU00284"/>
    </source>
</evidence>
<keyword evidence="9" id="KW-0807">Transducer</keyword>
<comment type="similarity">
    <text evidence="8">Belongs to the methyl-accepting chemotaxis (MCP) protein family.</text>
</comment>
<evidence type="ECO:0000256" key="1">
    <source>
        <dbReference type="ARBA" id="ARBA00004141"/>
    </source>
</evidence>
<dbReference type="Gene3D" id="1.10.3430.10">
    <property type="entry name" value="Ammonium transporter AmtB like domains"/>
    <property type="match status" value="1"/>
</dbReference>
<evidence type="ECO:0000256" key="4">
    <source>
        <dbReference type="ARBA" id="ARBA00022692"/>
    </source>
</evidence>
<sequence length="755" mass="81085">MNRLLNGFIATTFLCLSTSSYANESAEQIATNLDVVWVLVATGLVFFMQAGFTMLESGMIRAKNSYNVAVKNISDFTAAALSFWLIGFALMFGQSVGGWFGSVTDSGITFKQPMDYAFFIFQATFVGTAATIVAGAVAERMKFNAYLIISVAISVVIYPISGHWIWGSALLGGEAGWLEAKGFMDFAGSTVVHSVGGWVALAGVIVLGARKGRFDKDGRVQDIPGHNLLIATLGVFILWFGWFGFNGGSTLSADGSMAKIIVNTVLSGCSGGLTALLISGLFNKGLIRVEHALNGILGGLVAITAGCAFVEPNSAIIIGVIGAAIVYAAEVALVETFKLDDPVGAIAVHGVGGAWGTLAVALFANESSLLAGGRIEQFMVQLTGVASVFIWSFGMGLLSFYLLRFFHDLRVSSDEEDQGLNVVEHGAKTVWLDTMRTMHNIVTTGDLRSRAEVELATEAGETAISFNQLLDRFHHSISLMAKSSAALQNDTQKLDQVVSSTKRQTAEQTDSVRDISQIMCQILDSAKGITESSTENADKASDASEKVTTSVNQIKHLSDSIEQLSQDLDTASKKALQVSEKTNNINQILTLVQQIAEQTNLLALNAAIESARAGDLGRGFAVVADEVRNLAQRTQAATTDIQEQIEQLQQMAGESSKEMQDYSKQMTNSYEDSRTAMSSLYSMIDAIDSITTLNKAVESASKSQTTLSSQAHDLLEHIQLNVEENILSSHQLDNVSKSLKSDSNRFNENVSNYKI</sequence>
<evidence type="ECO:0000256" key="6">
    <source>
        <dbReference type="ARBA" id="ARBA00023136"/>
    </source>
</evidence>
<dbReference type="Pfam" id="PF00909">
    <property type="entry name" value="Ammonium_transp"/>
    <property type="match status" value="1"/>
</dbReference>
<feature type="coiled-coil region" evidence="11">
    <location>
        <begin position="631"/>
        <end position="665"/>
    </location>
</feature>
<keyword evidence="7 10" id="KW-0924">Ammonia transport</keyword>
<feature type="coiled-coil region" evidence="11">
    <location>
        <begin position="554"/>
        <end position="581"/>
    </location>
</feature>
<evidence type="ECO:0000259" key="14">
    <source>
        <dbReference type="PROSITE" id="PS50885"/>
    </source>
</evidence>
<feature type="transmembrane region" description="Helical" evidence="10">
    <location>
        <begin position="257"/>
        <end position="279"/>
    </location>
</feature>
<feature type="domain" description="Methyl-accepting transducer" evidence="13">
    <location>
        <begin position="483"/>
        <end position="719"/>
    </location>
</feature>
<dbReference type="SMART" id="SM00283">
    <property type="entry name" value="MA"/>
    <property type="match status" value="1"/>
</dbReference>
<evidence type="ECO:0000259" key="13">
    <source>
        <dbReference type="PROSITE" id="PS50111"/>
    </source>
</evidence>
<comment type="caution">
    <text evidence="15">The sequence shown here is derived from an EMBL/GenBank/DDBJ whole genome shotgun (WGS) entry which is preliminary data.</text>
</comment>
<evidence type="ECO:0000256" key="12">
    <source>
        <dbReference type="SAM" id="SignalP"/>
    </source>
</evidence>
<keyword evidence="11" id="KW-0175">Coiled coil</keyword>
<evidence type="ECO:0000256" key="2">
    <source>
        <dbReference type="ARBA" id="ARBA00005887"/>
    </source>
</evidence>
<evidence type="ECO:0000256" key="3">
    <source>
        <dbReference type="ARBA" id="ARBA00022448"/>
    </source>
</evidence>
<proteinExistence type="inferred from homology"/>
<feature type="transmembrane region" description="Helical" evidence="10">
    <location>
        <begin position="316"/>
        <end position="334"/>
    </location>
</feature>
<dbReference type="PROSITE" id="PS01219">
    <property type="entry name" value="AMMONIUM_TRANSP"/>
    <property type="match status" value="1"/>
</dbReference>
<evidence type="ECO:0000256" key="8">
    <source>
        <dbReference type="ARBA" id="ARBA00029447"/>
    </source>
</evidence>
<dbReference type="InterPro" id="IPR003660">
    <property type="entry name" value="HAMP_dom"/>
</dbReference>
<dbReference type="EMBL" id="CAKLDM010000002">
    <property type="protein sequence ID" value="CAH0541883.1"/>
    <property type="molecule type" value="Genomic_DNA"/>
</dbReference>
<evidence type="ECO:0000256" key="7">
    <source>
        <dbReference type="ARBA" id="ARBA00023177"/>
    </source>
</evidence>
<evidence type="ECO:0000256" key="11">
    <source>
        <dbReference type="SAM" id="Coils"/>
    </source>
</evidence>
<feature type="transmembrane region" description="Helical" evidence="10">
    <location>
        <begin position="76"/>
        <end position="96"/>
    </location>
</feature>
<feature type="signal peptide" evidence="12">
    <location>
        <begin position="1"/>
        <end position="22"/>
    </location>
</feature>
<name>A0ABM9A8Z5_9VIBR</name>
<dbReference type="SUPFAM" id="SSF58104">
    <property type="entry name" value="Methyl-accepting chemotaxis protein (MCP) signaling domain"/>
    <property type="match status" value="1"/>
</dbReference>
<keyword evidence="12" id="KW-0732">Signal</keyword>
<feature type="transmembrane region" description="Helical" evidence="10">
    <location>
        <begin position="384"/>
        <end position="403"/>
    </location>
</feature>
<keyword evidence="5 10" id="KW-1133">Transmembrane helix</keyword>
<feature type="transmembrane region" description="Helical" evidence="10">
    <location>
        <begin position="35"/>
        <end position="55"/>
    </location>
</feature>
<dbReference type="Gene3D" id="1.10.287.950">
    <property type="entry name" value="Methyl-accepting chemotaxis protein"/>
    <property type="match status" value="1"/>
</dbReference>
<feature type="transmembrane region" description="Helical" evidence="10">
    <location>
        <begin position="116"/>
        <end position="138"/>
    </location>
</feature>
<feature type="chain" id="PRO_5047400530" description="Ammonium transporter" evidence="12">
    <location>
        <begin position="23"/>
        <end position="755"/>
    </location>
</feature>
<keyword evidence="4 10" id="KW-0812">Transmembrane</keyword>
<feature type="transmembrane region" description="Helical" evidence="10">
    <location>
        <begin position="186"/>
        <end position="207"/>
    </location>
</feature>
<keyword evidence="6 10" id="KW-0472">Membrane</keyword>
<dbReference type="RefSeq" id="WP_237363348.1">
    <property type="nucleotide sequence ID" value="NZ_CAKLDM010000002.1"/>
</dbReference>
<dbReference type="Proteomes" id="UP000838748">
    <property type="component" value="Unassembled WGS sequence"/>
</dbReference>
<dbReference type="Pfam" id="PF00015">
    <property type="entry name" value="MCPsignal"/>
    <property type="match status" value="1"/>
</dbReference>
<dbReference type="PROSITE" id="PS50885">
    <property type="entry name" value="HAMP"/>
    <property type="match status" value="1"/>
</dbReference>
<protein>
    <recommendedName>
        <fullName evidence="10">Ammonium transporter</fullName>
    </recommendedName>
</protein>
<accession>A0ABM9A8Z5</accession>
<evidence type="ECO:0000313" key="15">
    <source>
        <dbReference type="EMBL" id="CAH0541883.1"/>
    </source>
</evidence>
<dbReference type="NCBIfam" id="TIGR00836">
    <property type="entry name" value="amt"/>
    <property type="match status" value="1"/>
</dbReference>
<feature type="transmembrane region" description="Helical" evidence="10">
    <location>
        <begin position="145"/>
        <end position="166"/>
    </location>
</feature>
<dbReference type="SUPFAM" id="SSF111352">
    <property type="entry name" value="Ammonium transporter"/>
    <property type="match status" value="1"/>
</dbReference>
<dbReference type="InterPro" id="IPR001905">
    <property type="entry name" value="Ammonium_transpt"/>
</dbReference>
<comment type="subcellular location">
    <subcellularLocation>
        <location evidence="10">Cell membrane</location>
        <topology evidence="10">Multi-pass membrane protein</topology>
    </subcellularLocation>
    <subcellularLocation>
        <location evidence="1">Membrane</location>
        <topology evidence="1">Multi-pass membrane protein</topology>
    </subcellularLocation>
</comment>
<dbReference type="InterPro" id="IPR029020">
    <property type="entry name" value="Ammonium/urea_transptr"/>
</dbReference>
<reference evidence="15" key="1">
    <citation type="submission" date="2021-11" db="EMBL/GenBank/DDBJ databases">
        <authorList>
            <person name="Rodrigo-Torres L."/>
            <person name="Arahal R. D."/>
            <person name="Lucena T."/>
        </authorList>
    </citation>
    <scope>NUCLEOTIDE SEQUENCE</scope>
    <source>
        <strain evidence="15">CECT 7928</strain>
    </source>
</reference>
<feature type="transmembrane region" description="Helical" evidence="10">
    <location>
        <begin position="228"/>
        <end position="245"/>
    </location>
</feature>
<evidence type="ECO:0000256" key="10">
    <source>
        <dbReference type="RuleBase" id="RU362002"/>
    </source>
</evidence>
<keyword evidence="3 10" id="KW-0813">Transport</keyword>
<gene>
    <name evidence="15" type="ORF">VMF7928_03911</name>
</gene>
<dbReference type="InterPro" id="IPR024041">
    <property type="entry name" value="NH4_transpt_AmtB-like_dom"/>
</dbReference>
<feature type="transmembrane region" description="Helical" evidence="10">
    <location>
        <begin position="346"/>
        <end position="364"/>
    </location>
</feature>